<dbReference type="PANTHER" id="PTHR47813">
    <property type="entry name" value="UBIQUITIN-LIKE SUPERFAMILY PROTEIN"/>
    <property type="match status" value="1"/>
</dbReference>
<dbReference type="Proteomes" id="UP001151287">
    <property type="component" value="Unassembled WGS sequence"/>
</dbReference>
<organism evidence="3 4">
    <name type="scientific">Rhynchospora breviuscula</name>
    <dbReference type="NCBI Taxonomy" id="2022672"/>
    <lineage>
        <taxon>Eukaryota</taxon>
        <taxon>Viridiplantae</taxon>
        <taxon>Streptophyta</taxon>
        <taxon>Embryophyta</taxon>
        <taxon>Tracheophyta</taxon>
        <taxon>Spermatophyta</taxon>
        <taxon>Magnoliopsida</taxon>
        <taxon>Liliopsida</taxon>
        <taxon>Poales</taxon>
        <taxon>Cyperaceae</taxon>
        <taxon>Cyperoideae</taxon>
        <taxon>Rhynchosporeae</taxon>
        <taxon>Rhynchospora</taxon>
    </lineage>
</organism>
<dbReference type="AlphaFoldDB" id="A0A9Q0C6R8"/>
<comment type="caution">
    <text evidence="3">The sequence shown here is derived from an EMBL/GenBank/DDBJ whole genome shotgun (WGS) entry which is preliminary data.</text>
</comment>
<accession>A0A9Q0C6R8</accession>
<evidence type="ECO:0000256" key="1">
    <source>
        <dbReference type="SAM" id="MobiDB-lite"/>
    </source>
</evidence>
<name>A0A9Q0C6R8_9POAL</name>
<dbReference type="OrthoDB" id="442921at2759"/>
<dbReference type="CDD" id="cd01763">
    <property type="entry name" value="Ubl_SUMO_like"/>
    <property type="match status" value="1"/>
</dbReference>
<evidence type="ECO:0000313" key="4">
    <source>
        <dbReference type="Proteomes" id="UP001151287"/>
    </source>
</evidence>
<protein>
    <recommendedName>
        <fullName evidence="2">Rad60/SUMO-like domain-containing protein</fullName>
    </recommendedName>
</protein>
<reference evidence="3" key="1">
    <citation type="journal article" date="2022" name="Cell">
        <title>Repeat-based holocentromeres influence genome architecture and karyotype evolution.</title>
        <authorList>
            <person name="Hofstatter P.G."/>
            <person name="Thangavel G."/>
            <person name="Lux T."/>
            <person name="Neumann P."/>
            <person name="Vondrak T."/>
            <person name="Novak P."/>
            <person name="Zhang M."/>
            <person name="Costa L."/>
            <person name="Castellani M."/>
            <person name="Scott A."/>
            <person name="Toegelov H."/>
            <person name="Fuchs J."/>
            <person name="Mata-Sucre Y."/>
            <person name="Dias Y."/>
            <person name="Vanzela A.L.L."/>
            <person name="Huettel B."/>
            <person name="Almeida C.C.S."/>
            <person name="Simkova H."/>
            <person name="Souza G."/>
            <person name="Pedrosa-Harand A."/>
            <person name="Macas J."/>
            <person name="Mayer K.F.X."/>
            <person name="Houben A."/>
            <person name="Marques A."/>
        </authorList>
    </citation>
    <scope>NUCLEOTIDE SEQUENCE</scope>
    <source>
        <strain evidence="3">RhyBre1mFocal</strain>
    </source>
</reference>
<dbReference type="Gene3D" id="3.10.20.90">
    <property type="entry name" value="Phosphatidylinositol 3-kinase Catalytic Subunit, Chain A, domain 1"/>
    <property type="match status" value="1"/>
</dbReference>
<feature type="domain" description="Rad60/SUMO-like" evidence="2">
    <location>
        <begin position="185"/>
        <end position="252"/>
    </location>
</feature>
<proteinExistence type="predicted"/>
<dbReference type="InterPro" id="IPR029071">
    <property type="entry name" value="Ubiquitin-like_domsf"/>
</dbReference>
<feature type="region of interest" description="Disordered" evidence="1">
    <location>
        <begin position="76"/>
        <end position="118"/>
    </location>
</feature>
<sequence length="256" mass="29760">MEEGKEELEPLFDYTRIQPPDFFTFDGNFRFLQELVHAIEFLFCVWAICFEYFCFDSDIDKSEIFVHCRKKRKKTTTSEPEKVLEGKGDHISVPEDKSDMKNKENEEDNWLAPPPPKTLTRTLRQEDGILKELRQRKKELVSLARPVEDVLNDVIENAKKQVKSSNKPAEAVVLDLPSEEREKIVISIQDKDGKKQICIYKDDKFDKLFKLYAKKVNLKPEDLIFTFDGDKVAPTSSPVSLGLEDEDMLEVHLKSR</sequence>
<dbReference type="InterPro" id="IPR022617">
    <property type="entry name" value="Rad60/SUMO-like_dom"/>
</dbReference>
<evidence type="ECO:0000313" key="3">
    <source>
        <dbReference type="EMBL" id="KAJ1688220.1"/>
    </source>
</evidence>
<dbReference type="EMBL" id="JAMQYH010000005">
    <property type="protein sequence ID" value="KAJ1688220.1"/>
    <property type="molecule type" value="Genomic_DNA"/>
</dbReference>
<dbReference type="PANTHER" id="PTHR47813:SF2">
    <property type="entry name" value="UBIQUITIN-LIKE SUPERFAMILY PROTEIN"/>
    <property type="match status" value="1"/>
</dbReference>
<dbReference type="Pfam" id="PF11976">
    <property type="entry name" value="Rad60-SLD"/>
    <property type="match status" value="1"/>
</dbReference>
<feature type="compositionally biased region" description="Basic and acidic residues" evidence="1">
    <location>
        <begin position="79"/>
        <end position="104"/>
    </location>
</feature>
<dbReference type="SUPFAM" id="SSF54236">
    <property type="entry name" value="Ubiquitin-like"/>
    <property type="match status" value="1"/>
</dbReference>
<evidence type="ECO:0000259" key="2">
    <source>
        <dbReference type="Pfam" id="PF11976"/>
    </source>
</evidence>
<keyword evidence="4" id="KW-1185">Reference proteome</keyword>
<gene>
    <name evidence="3" type="ORF">LUZ63_019610</name>
</gene>